<evidence type="ECO:0008006" key="10">
    <source>
        <dbReference type="Google" id="ProtNLM"/>
    </source>
</evidence>
<evidence type="ECO:0000256" key="4">
    <source>
        <dbReference type="ARBA" id="ARBA00022692"/>
    </source>
</evidence>
<reference evidence="9" key="2">
    <citation type="submission" date="2010-04" db="EMBL/GenBank/DDBJ databases">
        <authorList>
            <person name="Buell R."/>
            <person name="Hamilton J."/>
            <person name="Hostetler J."/>
        </authorList>
    </citation>
    <scope>NUCLEOTIDE SEQUENCE [LARGE SCALE GENOMIC DNA]</scope>
    <source>
        <strain evidence="9">DAOM:BR144</strain>
    </source>
</reference>
<organism evidence="8 9">
    <name type="scientific">Globisporangium ultimum (strain ATCC 200006 / CBS 805.95 / DAOM BR144)</name>
    <name type="common">Pythium ultimum</name>
    <dbReference type="NCBI Taxonomy" id="431595"/>
    <lineage>
        <taxon>Eukaryota</taxon>
        <taxon>Sar</taxon>
        <taxon>Stramenopiles</taxon>
        <taxon>Oomycota</taxon>
        <taxon>Peronosporomycetes</taxon>
        <taxon>Pythiales</taxon>
        <taxon>Pythiaceae</taxon>
        <taxon>Globisporangium</taxon>
    </lineage>
</organism>
<keyword evidence="9" id="KW-1185">Reference proteome</keyword>
<proteinExistence type="inferred from homology"/>
<dbReference type="HOGENOM" id="CLU_018801_7_0_1"/>
<dbReference type="Pfam" id="PF03092">
    <property type="entry name" value="BT1"/>
    <property type="match status" value="1"/>
</dbReference>
<feature type="transmembrane region" description="Helical" evidence="7">
    <location>
        <begin position="420"/>
        <end position="442"/>
    </location>
</feature>
<evidence type="ECO:0000256" key="2">
    <source>
        <dbReference type="ARBA" id="ARBA00007015"/>
    </source>
</evidence>
<feature type="transmembrane region" description="Helical" evidence="7">
    <location>
        <begin position="142"/>
        <end position="165"/>
    </location>
</feature>
<dbReference type="AlphaFoldDB" id="K3XAS3"/>
<evidence type="ECO:0000256" key="1">
    <source>
        <dbReference type="ARBA" id="ARBA00004141"/>
    </source>
</evidence>
<feature type="transmembrane region" description="Helical" evidence="7">
    <location>
        <begin position="72"/>
        <end position="89"/>
    </location>
</feature>
<evidence type="ECO:0000313" key="8">
    <source>
        <dbReference type="EnsemblProtists" id="PYU1_T014322"/>
    </source>
</evidence>
<dbReference type="InterPro" id="IPR039309">
    <property type="entry name" value="BT1"/>
</dbReference>
<sequence length="564" mass="62589">MSNHKESSFFVNNSTRSDVDAQFNMLEAPRATAGDDYDASNNRFVAGNKFFNYQQFGALRDGGGVKLFSRDYCGILFATAGSSFIYAILRYCMRPTLMNFLELHIKESSAVTECLLSIPTCLSLFMGLISDIYPIGGYRRKSYMIVGTMLSFCSNMGLAILTATIDPHDATVNTRTSYIAYYMALIMGATFGTMFSKIATDSRVIELSQREPLTTRGALQIDYLIFRSTIECIASWVTALLVTYDKTQGQYTFRQFEPFYGYAALAFVSLIPVPFVLRNCTEATVFQAEADAMSTMASQGVVGNPKVTAMDRIRAFVRMCQQRAVWQVVLFLTIVLAATRFYFANASRSLKKLAALDAEASLRSDALKYFAVIGIMVWWKVSWSNSSWRRCMFLAVFVLVSLETLRALLMVYVPSIRGQVLFDVMGCFMGLFDGLINIFSFIPATEIAENGAEGATIGLFLAFRSILAVSMRTISENIMTTKVTTDDEGKLTLLLMITYAVHALAFLGVLLLPRQKLDAQQLRVYGGYSKMACGVLIVIFLLSFSYAMTQNLSAMISMANGKGA</sequence>
<reference evidence="8" key="3">
    <citation type="submission" date="2015-02" db="UniProtKB">
        <authorList>
            <consortium name="EnsemblProtists"/>
        </authorList>
    </citation>
    <scope>IDENTIFICATION</scope>
    <source>
        <strain evidence="8">DAOM BR144</strain>
    </source>
</reference>
<dbReference type="EMBL" id="GL376566">
    <property type="status" value="NOT_ANNOTATED_CDS"/>
    <property type="molecule type" value="Genomic_DNA"/>
</dbReference>
<evidence type="ECO:0000256" key="3">
    <source>
        <dbReference type="ARBA" id="ARBA00022448"/>
    </source>
</evidence>
<keyword evidence="5 7" id="KW-1133">Transmembrane helix</keyword>
<feature type="transmembrane region" description="Helical" evidence="7">
    <location>
        <begin position="324"/>
        <end position="343"/>
    </location>
</feature>
<feature type="transmembrane region" description="Helical" evidence="7">
    <location>
        <begin position="491"/>
        <end position="512"/>
    </location>
</feature>
<dbReference type="EnsemblProtists" id="PYU1_T014322">
    <property type="protein sequence ID" value="PYU1_T014322"/>
    <property type="gene ID" value="PYU1_G014292"/>
</dbReference>
<dbReference type="PANTHER" id="PTHR31585:SF5">
    <property type="entry name" value="RNA-BINDING S4 DOMAIN-CONTAINING PROTEIN"/>
    <property type="match status" value="1"/>
</dbReference>
<dbReference type="OMA" id="VDPFWAY"/>
<protein>
    <recommendedName>
        <fullName evidence="10">Major facilitator superfamily associated domain-containing protein</fullName>
    </recommendedName>
</protein>
<dbReference type="GO" id="GO:0016020">
    <property type="term" value="C:membrane"/>
    <property type="evidence" value="ECO:0007669"/>
    <property type="project" value="UniProtKB-SubCell"/>
</dbReference>
<comment type="subcellular location">
    <subcellularLocation>
        <location evidence="1">Membrane</location>
        <topology evidence="1">Multi-pass membrane protein</topology>
    </subcellularLocation>
</comment>
<feature type="transmembrane region" description="Helical" evidence="7">
    <location>
        <begin position="393"/>
        <end position="414"/>
    </location>
</feature>
<evidence type="ECO:0000313" key="9">
    <source>
        <dbReference type="Proteomes" id="UP000019132"/>
    </source>
</evidence>
<dbReference type="PANTHER" id="PTHR31585">
    <property type="entry name" value="FOLATE-BIOPTERIN TRANSPORTER 1, CHLOROPLASTIC"/>
    <property type="match status" value="1"/>
</dbReference>
<dbReference type="eggNOG" id="ENOG502RMZ7">
    <property type="taxonomic scope" value="Eukaryota"/>
</dbReference>
<feature type="transmembrane region" description="Helical" evidence="7">
    <location>
        <begin position="524"/>
        <end position="548"/>
    </location>
</feature>
<dbReference type="InterPro" id="IPR036259">
    <property type="entry name" value="MFS_trans_sf"/>
</dbReference>
<feature type="transmembrane region" description="Helical" evidence="7">
    <location>
        <begin position="221"/>
        <end position="244"/>
    </location>
</feature>
<comment type="similarity">
    <text evidence="2">Belongs to the major facilitator superfamily. Folate-biopterin transporter (TC 2.A.71) family.</text>
</comment>
<evidence type="ECO:0000256" key="5">
    <source>
        <dbReference type="ARBA" id="ARBA00022989"/>
    </source>
</evidence>
<evidence type="ECO:0000256" key="7">
    <source>
        <dbReference type="SAM" id="Phobius"/>
    </source>
</evidence>
<feature type="transmembrane region" description="Helical" evidence="7">
    <location>
        <begin position="177"/>
        <end position="200"/>
    </location>
</feature>
<dbReference type="Proteomes" id="UP000019132">
    <property type="component" value="Unassembled WGS sequence"/>
</dbReference>
<name>K3XAS3_GLOUD</name>
<accession>K3XAS3</accession>
<keyword evidence="6 7" id="KW-0472">Membrane</keyword>
<reference evidence="9" key="1">
    <citation type="journal article" date="2010" name="Genome Biol.">
        <title>Genome sequence of the necrotrophic plant pathogen Pythium ultimum reveals original pathogenicity mechanisms and effector repertoire.</title>
        <authorList>
            <person name="Levesque C.A."/>
            <person name="Brouwer H."/>
            <person name="Cano L."/>
            <person name="Hamilton J.P."/>
            <person name="Holt C."/>
            <person name="Huitema E."/>
            <person name="Raffaele S."/>
            <person name="Robideau G.P."/>
            <person name="Thines M."/>
            <person name="Win J."/>
            <person name="Zerillo M.M."/>
            <person name="Beakes G.W."/>
            <person name="Boore J.L."/>
            <person name="Busam D."/>
            <person name="Dumas B."/>
            <person name="Ferriera S."/>
            <person name="Fuerstenberg S.I."/>
            <person name="Gachon C.M."/>
            <person name="Gaulin E."/>
            <person name="Govers F."/>
            <person name="Grenville-Briggs L."/>
            <person name="Horner N."/>
            <person name="Hostetler J."/>
            <person name="Jiang R.H."/>
            <person name="Johnson J."/>
            <person name="Krajaejun T."/>
            <person name="Lin H."/>
            <person name="Meijer H.J."/>
            <person name="Moore B."/>
            <person name="Morris P."/>
            <person name="Phuntmart V."/>
            <person name="Puiu D."/>
            <person name="Shetty J."/>
            <person name="Stajich J.E."/>
            <person name="Tripathy S."/>
            <person name="Wawra S."/>
            <person name="van West P."/>
            <person name="Whitty B.R."/>
            <person name="Coutinho P.M."/>
            <person name="Henrissat B."/>
            <person name="Martin F."/>
            <person name="Thomas P.D."/>
            <person name="Tyler B.M."/>
            <person name="De Vries R.P."/>
            <person name="Kamoun S."/>
            <person name="Yandell M."/>
            <person name="Tisserat N."/>
            <person name="Buell C.R."/>
        </authorList>
    </citation>
    <scope>NUCLEOTIDE SEQUENCE</scope>
    <source>
        <strain evidence="9">DAOM:BR144</strain>
    </source>
</reference>
<keyword evidence="4 7" id="KW-0812">Transmembrane</keyword>
<dbReference type="VEuPathDB" id="FungiDB:PYU1_G014292"/>
<dbReference type="InParanoid" id="K3XAS3"/>
<dbReference type="SUPFAM" id="SSF103473">
    <property type="entry name" value="MFS general substrate transporter"/>
    <property type="match status" value="1"/>
</dbReference>
<evidence type="ECO:0000256" key="6">
    <source>
        <dbReference type="ARBA" id="ARBA00023136"/>
    </source>
</evidence>
<feature type="transmembrane region" description="Helical" evidence="7">
    <location>
        <begin position="259"/>
        <end position="277"/>
    </location>
</feature>
<keyword evidence="3" id="KW-0813">Transport</keyword>